<dbReference type="Pfam" id="PF12906">
    <property type="entry name" value="RINGv"/>
    <property type="match status" value="1"/>
</dbReference>
<dbReference type="InterPro" id="IPR011016">
    <property type="entry name" value="Znf_RING-CH"/>
</dbReference>
<feature type="region of interest" description="Disordered" evidence="4">
    <location>
        <begin position="319"/>
        <end position="361"/>
    </location>
</feature>
<evidence type="ECO:0000256" key="4">
    <source>
        <dbReference type="SAM" id="MobiDB-lite"/>
    </source>
</evidence>
<evidence type="ECO:0000256" key="5">
    <source>
        <dbReference type="SAM" id="Phobius"/>
    </source>
</evidence>
<dbReference type="InterPro" id="IPR013083">
    <property type="entry name" value="Znf_RING/FYVE/PHD"/>
</dbReference>
<keyword evidence="5" id="KW-1133">Transmembrane helix</keyword>
<keyword evidence="5" id="KW-0472">Membrane</keyword>
<dbReference type="EMBL" id="MN740232">
    <property type="protein sequence ID" value="QHT94896.1"/>
    <property type="molecule type" value="Genomic_DNA"/>
</dbReference>
<protein>
    <recommendedName>
        <fullName evidence="6">RING-CH-type domain-containing protein</fullName>
    </recommendedName>
</protein>
<keyword evidence="1" id="KW-0479">Metal-binding</keyword>
<evidence type="ECO:0000256" key="3">
    <source>
        <dbReference type="ARBA" id="ARBA00022833"/>
    </source>
</evidence>
<evidence type="ECO:0000256" key="2">
    <source>
        <dbReference type="ARBA" id="ARBA00022771"/>
    </source>
</evidence>
<feature type="compositionally biased region" description="Acidic residues" evidence="4">
    <location>
        <begin position="321"/>
        <end position="361"/>
    </location>
</feature>
<sequence>MDEAYYDDDLQECRICFDIETYKDKFISPCRCSGTSKNVHKKCIQKWRNVNKGMPAYDRCMECREPYIVKRKHRIEKIRFLKGKKYKKTNTIYFCIGVPISIMAALLDTPNYYLIDFLNGSPIEPMNEICEVNYSTAAKSCKNTTTLKGMFRSREGLYTKHFFYAYFVFNIQTIIAIFYIFYRLYKKIIRKKDYLFQSGILNFMSLMFLFKFIAIYKLMIDMCYSPEGMMGFCVTGSFLEPFITRLYIYFNKEIILNINADNPQDILPWKEELSINIENEDDETSGYNFNPLPSLINVQIVENNDNNIVEMNQIILTDTDNSYETDGSSEYETITEEDETDEDEPDQVESPESIIDDEILI</sequence>
<evidence type="ECO:0000256" key="1">
    <source>
        <dbReference type="ARBA" id="ARBA00022723"/>
    </source>
</evidence>
<dbReference type="PROSITE" id="PS51292">
    <property type="entry name" value="ZF_RING_CH"/>
    <property type="match status" value="1"/>
</dbReference>
<dbReference type="PANTHER" id="PTHR46347:SF1">
    <property type="entry name" value="RING_FYVE_PHD ZINC FINGER SUPERFAMILY PROTEIN"/>
    <property type="match status" value="1"/>
</dbReference>
<keyword evidence="2" id="KW-0863">Zinc-finger</keyword>
<evidence type="ECO:0000313" key="8">
    <source>
        <dbReference type="EMBL" id="QHT94896.1"/>
    </source>
</evidence>
<dbReference type="Gene3D" id="3.30.40.10">
    <property type="entry name" value="Zinc/RING finger domain, C3HC4 (zinc finger)"/>
    <property type="match status" value="1"/>
</dbReference>
<organism evidence="7">
    <name type="scientific">viral metagenome</name>
    <dbReference type="NCBI Taxonomy" id="1070528"/>
    <lineage>
        <taxon>unclassified sequences</taxon>
        <taxon>metagenomes</taxon>
        <taxon>organismal metagenomes</taxon>
    </lineage>
</organism>
<dbReference type="CDD" id="cd16495">
    <property type="entry name" value="RING_CH-C4HC3_MARCH"/>
    <property type="match status" value="1"/>
</dbReference>
<evidence type="ECO:0000259" key="6">
    <source>
        <dbReference type="PROSITE" id="PS51292"/>
    </source>
</evidence>
<dbReference type="PANTHER" id="PTHR46347">
    <property type="entry name" value="RING/FYVE/PHD ZINC FINGER SUPERFAMILY PROTEIN"/>
    <property type="match status" value="1"/>
</dbReference>
<dbReference type="SUPFAM" id="SSF57850">
    <property type="entry name" value="RING/U-box"/>
    <property type="match status" value="1"/>
</dbReference>
<name>A0A6C0AKX8_9ZZZZ</name>
<feature type="domain" description="RING-CH-type" evidence="6">
    <location>
        <begin position="5"/>
        <end position="70"/>
    </location>
</feature>
<proteinExistence type="predicted"/>
<dbReference type="AlphaFoldDB" id="A0A6C0AKX8"/>
<dbReference type="SMART" id="SM00744">
    <property type="entry name" value="RINGv"/>
    <property type="match status" value="1"/>
</dbReference>
<keyword evidence="5" id="KW-0812">Transmembrane</keyword>
<evidence type="ECO:0000313" key="7">
    <source>
        <dbReference type="EMBL" id="QHS80487.1"/>
    </source>
</evidence>
<dbReference type="GO" id="GO:0008270">
    <property type="term" value="F:zinc ion binding"/>
    <property type="evidence" value="ECO:0007669"/>
    <property type="project" value="UniProtKB-KW"/>
</dbReference>
<feature type="transmembrane region" description="Helical" evidence="5">
    <location>
        <begin position="163"/>
        <end position="182"/>
    </location>
</feature>
<keyword evidence="3" id="KW-0862">Zinc</keyword>
<dbReference type="EMBL" id="MN740683">
    <property type="protein sequence ID" value="QHS80487.1"/>
    <property type="molecule type" value="Genomic_DNA"/>
</dbReference>
<feature type="transmembrane region" description="Helical" evidence="5">
    <location>
        <begin position="194"/>
        <end position="216"/>
    </location>
</feature>
<accession>A0A6C0AKX8</accession>
<reference evidence="7" key="1">
    <citation type="journal article" date="2020" name="Nature">
        <title>Giant virus diversity and host interactions through global metagenomics.</title>
        <authorList>
            <person name="Schulz F."/>
            <person name="Roux S."/>
            <person name="Paez-Espino D."/>
            <person name="Jungbluth S."/>
            <person name="Walsh D.A."/>
            <person name="Denef V.J."/>
            <person name="McMahon K.D."/>
            <person name="Konstantinidis K.T."/>
            <person name="Eloe-Fadrosh E.A."/>
            <person name="Kyrpides N.C."/>
            <person name="Woyke T."/>
        </authorList>
    </citation>
    <scope>NUCLEOTIDE SEQUENCE</scope>
    <source>
        <strain evidence="8">GVMAG-M-3300024261-37</strain>
        <strain evidence="7">GVMAG-S-1039698-54</strain>
    </source>
</reference>
<feature type="transmembrane region" description="Helical" evidence="5">
    <location>
        <begin position="91"/>
        <end position="107"/>
    </location>
</feature>